<dbReference type="GO" id="GO:0006302">
    <property type="term" value="P:double-strand break repair"/>
    <property type="evidence" value="ECO:0007669"/>
    <property type="project" value="TreeGrafter"/>
</dbReference>
<dbReference type="InterPro" id="IPR051547">
    <property type="entry name" value="TDP2-like"/>
</dbReference>
<evidence type="ECO:0000256" key="6">
    <source>
        <dbReference type="ARBA" id="ARBA00022763"/>
    </source>
</evidence>
<comment type="subcellular location">
    <subcellularLocation>
        <location evidence="3">Nucleus</location>
        <location evidence="3">PML body</location>
    </subcellularLocation>
</comment>
<dbReference type="Gene3D" id="3.60.10.10">
    <property type="entry name" value="Endonuclease/exonuclease/phosphatase"/>
    <property type="match status" value="1"/>
</dbReference>
<evidence type="ECO:0000256" key="11">
    <source>
        <dbReference type="SAM" id="MobiDB-lite"/>
    </source>
</evidence>
<keyword evidence="4" id="KW-0540">Nuclease</keyword>
<evidence type="ECO:0000256" key="3">
    <source>
        <dbReference type="ARBA" id="ARBA00004322"/>
    </source>
</evidence>
<evidence type="ECO:0000313" key="13">
    <source>
        <dbReference type="EMBL" id="PCH41563.1"/>
    </source>
</evidence>
<dbReference type="SUPFAM" id="SSF56219">
    <property type="entry name" value="DNase I-like"/>
    <property type="match status" value="1"/>
</dbReference>
<sequence length="346" mass="37861">MADQSDRVTAQNTVVPLVPRRYDPDDDDWKPAVDTSTADDVAAPTSIRLVTWNIDFQSQRVDERFLAALEHIREVICSDQESTAIPPPCCILLQEVSGGVFPQLLSHPWVREHFTITPSSVNEWPVVWYGEVSLVSRSVPVDGARSLVFTKSHMGRNALLVDVRLSLPSSATEADSGVPEPDNPTRELVLRVGNVHLESLPLGTAQRPVQLNAAAEMLRDPAVHAGLVAGDMNPIAPSDKTIAQKAGLKDAYRGPENAEDSFTWGYQPPSRFPAARFDRVYYTCSEGLGLIVDEPQRIGVGVKTALGQWVSDHYGLVTTVSFSSKPLEEPSQDGSWVARLVGSWRG</sequence>
<evidence type="ECO:0000256" key="9">
    <source>
        <dbReference type="ARBA" id="ARBA00023204"/>
    </source>
</evidence>
<dbReference type="InterPro" id="IPR036691">
    <property type="entry name" value="Endo/exonu/phosph_ase_sf"/>
</dbReference>
<dbReference type="PANTHER" id="PTHR15822">
    <property type="entry name" value="TRAF AND TNF RECEPTOR-ASSOCIATED PROTEIN"/>
    <property type="match status" value="1"/>
</dbReference>
<dbReference type="Pfam" id="PF03372">
    <property type="entry name" value="Exo_endo_phos"/>
    <property type="match status" value="1"/>
</dbReference>
<evidence type="ECO:0000256" key="1">
    <source>
        <dbReference type="ARBA" id="ARBA00001936"/>
    </source>
</evidence>
<accession>A0A2H3JNT2</accession>
<name>A0A2H3JNT2_WOLCO</name>
<dbReference type="InterPro" id="IPR005135">
    <property type="entry name" value="Endo/exonuclease/phosphatase"/>
</dbReference>
<keyword evidence="6" id="KW-0227">DNA damage</keyword>
<comment type="cofactor">
    <cofactor evidence="1">
        <name>Mn(2+)</name>
        <dbReference type="ChEBI" id="CHEBI:29035"/>
    </cofactor>
</comment>
<dbReference type="GO" id="GO:0046872">
    <property type="term" value="F:metal ion binding"/>
    <property type="evidence" value="ECO:0007669"/>
    <property type="project" value="UniProtKB-KW"/>
</dbReference>
<dbReference type="OrthoDB" id="9975959at2759"/>
<dbReference type="GO" id="GO:0070260">
    <property type="term" value="F:5'-tyrosyl-DNA phosphodiesterase activity"/>
    <property type="evidence" value="ECO:0007669"/>
    <property type="project" value="TreeGrafter"/>
</dbReference>
<feature type="domain" description="Endonuclease/exonuclease/phosphatase" evidence="12">
    <location>
        <begin position="50"/>
        <end position="313"/>
    </location>
</feature>
<comment type="cofactor">
    <cofactor evidence="2">
        <name>Mg(2+)</name>
        <dbReference type="ChEBI" id="CHEBI:18420"/>
    </cofactor>
</comment>
<gene>
    <name evidence="13" type="ORF">WOLCODRAFT_137470</name>
</gene>
<protein>
    <recommendedName>
        <fullName evidence="12">Endonuclease/exonuclease/phosphatase domain-containing protein</fullName>
    </recommendedName>
</protein>
<keyword evidence="10" id="KW-0539">Nucleus</keyword>
<evidence type="ECO:0000256" key="8">
    <source>
        <dbReference type="ARBA" id="ARBA00022842"/>
    </source>
</evidence>
<keyword evidence="7" id="KW-0378">Hydrolase</keyword>
<keyword evidence="9" id="KW-0234">DNA repair</keyword>
<proteinExistence type="predicted"/>
<dbReference type="CDD" id="cd09080">
    <property type="entry name" value="TDP2"/>
    <property type="match status" value="1"/>
</dbReference>
<keyword evidence="5" id="KW-0479">Metal-binding</keyword>
<keyword evidence="8" id="KW-0460">Magnesium</keyword>
<keyword evidence="14" id="KW-1185">Reference proteome</keyword>
<dbReference type="GO" id="GO:0003697">
    <property type="term" value="F:single-stranded DNA binding"/>
    <property type="evidence" value="ECO:0007669"/>
    <property type="project" value="TreeGrafter"/>
</dbReference>
<feature type="region of interest" description="Disordered" evidence="11">
    <location>
        <begin position="1"/>
        <end position="37"/>
    </location>
</feature>
<dbReference type="GO" id="GO:0004518">
    <property type="term" value="F:nuclease activity"/>
    <property type="evidence" value="ECO:0007669"/>
    <property type="project" value="UniProtKB-KW"/>
</dbReference>
<evidence type="ECO:0000256" key="5">
    <source>
        <dbReference type="ARBA" id="ARBA00022723"/>
    </source>
</evidence>
<evidence type="ECO:0000313" key="14">
    <source>
        <dbReference type="Proteomes" id="UP000218811"/>
    </source>
</evidence>
<dbReference type="AlphaFoldDB" id="A0A2H3JNT2"/>
<evidence type="ECO:0000256" key="10">
    <source>
        <dbReference type="ARBA" id="ARBA00023242"/>
    </source>
</evidence>
<evidence type="ECO:0000256" key="7">
    <source>
        <dbReference type="ARBA" id="ARBA00022801"/>
    </source>
</evidence>
<dbReference type="GO" id="GO:0005737">
    <property type="term" value="C:cytoplasm"/>
    <property type="evidence" value="ECO:0007669"/>
    <property type="project" value="TreeGrafter"/>
</dbReference>
<dbReference type="Proteomes" id="UP000218811">
    <property type="component" value="Unassembled WGS sequence"/>
</dbReference>
<evidence type="ECO:0000259" key="12">
    <source>
        <dbReference type="Pfam" id="PF03372"/>
    </source>
</evidence>
<dbReference type="EMBL" id="KB468113">
    <property type="protein sequence ID" value="PCH41563.1"/>
    <property type="molecule type" value="Genomic_DNA"/>
</dbReference>
<dbReference type="OMA" id="TWNIDFQ"/>
<reference evidence="13 14" key="1">
    <citation type="journal article" date="2012" name="Science">
        <title>The Paleozoic origin of enzymatic lignin decomposition reconstructed from 31 fungal genomes.</title>
        <authorList>
            <person name="Floudas D."/>
            <person name="Binder M."/>
            <person name="Riley R."/>
            <person name="Barry K."/>
            <person name="Blanchette R.A."/>
            <person name="Henrissat B."/>
            <person name="Martinez A.T."/>
            <person name="Otillar R."/>
            <person name="Spatafora J.W."/>
            <person name="Yadav J.S."/>
            <person name="Aerts A."/>
            <person name="Benoit I."/>
            <person name="Boyd A."/>
            <person name="Carlson A."/>
            <person name="Copeland A."/>
            <person name="Coutinho P.M."/>
            <person name="de Vries R.P."/>
            <person name="Ferreira P."/>
            <person name="Findley K."/>
            <person name="Foster B."/>
            <person name="Gaskell J."/>
            <person name="Glotzer D."/>
            <person name="Gorecki P."/>
            <person name="Heitman J."/>
            <person name="Hesse C."/>
            <person name="Hori C."/>
            <person name="Igarashi K."/>
            <person name="Jurgens J.A."/>
            <person name="Kallen N."/>
            <person name="Kersten P."/>
            <person name="Kohler A."/>
            <person name="Kuees U."/>
            <person name="Kumar T.K.A."/>
            <person name="Kuo A."/>
            <person name="LaButti K."/>
            <person name="Larrondo L.F."/>
            <person name="Lindquist E."/>
            <person name="Ling A."/>
            <person name="Lombard V."/>
            <person name="Lucas S."/>
            <person name="Lundell T."/>
            <person name="Martin R."/>
            <person name="McLaughlin D.J."/>
            <person name="Morgenstern I."/>
            <person name="Morin E."/>
            <person name="Murat C."/>
            <person name="Nagy L.G."/>
            <person name="Nolan M."/>
            <person name="Ohm R.A."/>
            <person name="Patyshakuliyeva A."/>
            <person name="Rokas A."/>
            <person name="Ruiz-Duenas F.J."/>
            <person name="Sabat G."/>
            <person name="Salamov A."/>
            <person name="Samejima M."/>
            <person name="Schmutz J."/>
            <person name="Slot J.C."/>
            <person name="St John F."/>
            <person name="Stenlid J."/>
            <person name="Sun H."/>
            <person name="Sun S."/>
            <person name="Syed K."/>
            <person name="Tsang A."/>
            <person name="Wiebenga A."/>
            <person name="Young D."/>
            <person name="Pisabarro A."/>
            <person name="Eastwood D.C."/>
            <person name="Martin F."/>
            <person name="Cullen D."/>
            <person name="Grigoriev I.V."/>
            <person name="Hibbett D.S."/>
        </authorList>
    </citation>
    <scope>NUCLEOTIDE SEQUENCE [LARGE SCALE GENOMIC DNA]</scope>
    <source>
        <strain evidence="13 14">MD-104</strain>
    </source>
</reference>
<evidence type="ECO:0000256" key="4">
    <source>
        <dbReference type="ARBA" id="ARBA00022722"/>
    </source>
</evidence>
<organism evidence="13 14">
    <name type="scientific">Wolfiporia cocos (strain MD-104)</name>
    <name type="common">Brown rot fungus</name>
    <dbReference type="NCBI Taxonomy" id="742152"/>
    <lineage>
        <taxon>Eukaryota</taxon>
        <taxon>Fungi</taxon>
        <taxon>Dikarya</taxon>
        <taxon>Basidiomycota</taxon>
        <taxon>Agaricomycotina</taxon>
        <taxon>Agaricomycetes</taxon>
        <taxon>Polyporales</taxon>
        <taxon>Phaeolaceae</taxon>
        <taxon>Wolfiporia</taxon>
    </lineage>
</organism>
<dbReference type="PANTHER" id="PTHR15822:SF4">
    <property type="entry name" value="TYROSYL-DNA PHOSPHODIESTERASE 2"/>
    <property type="match status" value="1"/>
</dbReference>
<evidence type="ECO:0000256" key="2">
    <source>
        <dbReference type="ARBA" id="ARBA00001946"/>
    </source>
</evidence>